<dbReference type="Proteomes" id="UP001202831">
    <property type="component" value="Unassembled WGS sequence"/>
</dbReference>
<evidence type="ECO:0000256" key="5">
    <source>
        <dbReference type="ARBA" id="ARBA00022730"/>
    </source>
</evidence>
<sequence>MEPIKNLPRLCRILGYQFNNMELLTQALTHRSAANKHNERLEFLGDSILSIVISDALYHQFPKATEGDLSRMRATLVRGDTLAKIAQEFKLGEYLHLGPGELKSGGHRRESILADAVEAIIGAAYLDSDLETSRALLLAWYEVRLKEIQPGVNQKDAKTQLQEHLQGFKKPLPDYQVVKVEGEAHDQTFTVECRVSDMNQAVIGVGSSRRKAEQMAAAQVLELLKK</sequence>
<comment type="cofactor">
    <cofactor evidence="9">
        <name>Mg(2+)</name>
        <dbReference type="ChEBI" id="CHEBI:18420"/>
    </cofactor>
</comment>
<evidence type="ECO:0000256" key="1">
    <source>
        <dbReference type="ARBA" id="ARBA00000109"/>
    </source>
</evidence>
<dbReference type="CDD" id="cd10845">
    <property type="entry name" value="DSRM_RNAse_III_family"/>
    <property type="match status" value="1"/>
</dbReference>
<evidence type="ECO:0000256" key="3">
    <source>
        <dbReference type="ARBA" id="ARBA00022664"/>
    </source>
</evidence>
<name>A0ABT0N4Q4_9GAMM</name>
<keyword evidence="7 9" id="KW-0378">Hydrolase</keyword>
<reference evidence="12 13" key="1">
    <citation type="submission" date="2022-01" db="EMBL/GenBank/DDBJ databases">
        <title>Whole genome-based taxonomy of the Shewanellaceae.</title>
        <authorList>
            <person name="Martin-Rodriguez A.J."/>
        </authorList>
    </citation>
    <scope>NUCLEOTIDE SEQUENCE [LARGE SCALE GENOMIC DNA]</scope>
    <source>
        <strain evidence="12 13">DSM 21332</strain>
    </source>
</reference>
<dbReference type="RefSeq" id="WP_249248180.1">
    <property type="nucleotide sequence ID" value="NZ_JAKIKT010000002.1"/>
</dbReference>
<dbReference type="HAMAP" id="MF_00104">
    <property type="entry name" value="RNase_III"/>
    <property type="match status" value="1"/>
</dbReference>
<dbReference type="Pfam" id="PF14622">
    <property type="entry name" value="Ribonucleas_3_3"/>
    <property type="match status" value="1"/>
</dbReference>
<keyword evidence="4 9" id="KW-0540">Nuclease</keyword>
<dbReference type="InterPro" id="IPR000999">
    <property type="entry name" value="RNase_III_dom"/>
</dbReference>
<dbReference type="EMBL" id="JAKIKT010000002">
    <property type="protein sequence ID" value="MCL2913403.1"/>
    <property type="molecule type" value="Genomic_DNA"/>
</dbReference>
<keyword evidence="13" id="KW-1185">Reference proteome</keyword>
<dbReference type="PROSITE" id="PS50137">
    <property type="entry name" value="DS_RBD"/>
    <property type="match status" value="1"/>
</dbReference>
<dbReference type="Gene3D" id="3.30.160.20">
    <property type="match status" value="1"/>
</dbReference>
<dbReference type="SUPFAM" id="SSF69065">
    <property type="entry name" value="RNase III domain-like"/>
    <property type="match status" value="1"/>
</dbReference>
<evidence type="ECO:0000256" key="8">
    <source>
        <dbReference type="ARBA" id="ARBA00022884"/>
    </source>
</evidence>
<evidence type="ECO:0000256" key="2">
    <source>
        <dbReference type="ARBA" id="ARBA00010183"/>
    </source>
</evidence>
<dbReference type="SMART" id="SM00535">
    <property type="entry name" value="RIBOc"/>
    <property type="match status" value="1"/>
</dbReference>
<evidence type="ECO:0000256" key="4">
    <source>
        <dbReference type="ARBA" id="ARBA00022722"/>
    </source>
</evidence>
<dbReference type="GO" id="GO:0004525">
    <property type="term" value="F:ribonuclease III activity"/>
    <property type="evidence" value="ECO:0007669"/>
    <property type="project" value="UniProtKB-EC"/>
</dbReference>
<organism evidence="12 13">
    <name type="scientific">Shewanella corallii</name>
    <dbReference type="NCBI Taxonomy" id="560080"/>
    <lineage>
        <taxon>Bacteria</taxon>
        <taxon>Pseudomonadati</taxon>
        <taxon>Pseudomonadota</taxon>
        <taxon>Gammaproteobacteria</taxon>
        <taxon>Alteromonadales</taxon>
        <taxon>Shewanellaceae</taxon>
        <taxon>Shewanella</taxon>
    </lineage>
</organism>
<evidence type="ECO:0000256" key="9">
    <source>
        <dbReference type="HAMAP-Rule" id="MF_00104"/>
    </source>
</evidence>
<proteinExistence type="inferred from homology"/>
<evidence type="ECO:0000313" key="12">
    <source>
        <dbReference type="EMBL" id="MCL2913403.1"/>
    </source>
</evidence>
<evidence type="ECO:0000259" key="11">
    <source>
        <dbReference type="PROSITE" id="PS50142"/>
    </source>
</evidence>
<feature type="active site" evidence="9">
    <location>
        <position position="46"/>
    </location>
</feature>
<keyword evidence="9" id="KW-0698">rRNA processing</keyword>
<feature type="binding site" evidence="9">
    <location>
        <position position="118"/>
    </location>
    <ligand>
        <name>Mg(2+)</name>
        <dbReference type="ChEBI" id="CHEBI:18420"/>
    </ligand>
</feature>
<accession>A0ABT0N4Q4</accession>
<dbReference type="CDD" id="cd00593">
    <property type="entry name" value="RIBOc"/>
    <property type="match status" value="1"/>
</dbReference>
<comment type="function">
    <text evidence="9">Digests double-stranded RNA. Involved in the processing of primary rRNA transcript to yield the immediate precursors to the large and small rRNAs (23S and 16S). Processes some mRNAs, and tRNAs when they are encoded in the rRNA operon. Processes pre-crRNA and tracrRNA of type II CRISPR loci if present in the organism.</text>
</comment>
<feature type="active site" evidence="9">
    <location>
        <position position="118"/>
    </location>
</feature>
<dbReference type="PROSITE" id="PS00517">
    <property type="entry name" value="RNASE_3_1"/>
    <property type="match status" value="1"/>
</dbReference>
<comment type="catalytic activity">
    <reaction evidence="1 9">
        <text>Endonucleolytic cleavage to 5'-phosphomonoester.</text>
        <dbReference type="EC" id="3.1.26.3"/>
    </reaction>
</comment>
<keyword evidence="6 9" id="KW-0255">Endonuclease</keyword>
<gene>
    <name evidence="9 12" type="primary">rnc</name>
    <name evidence="12" type="ORF">L2725_06325</name>
</gene>
<evidence type="ECO:0000256" key="6">
    <source>
        <dbReference type="ARBA" id="ARBA00022759"/>
    </source>
</evidence>
<dbReference type="PANTHER" id="PTHR11207:SF0">
    <property type="entry name" value="RIBONUCLEASE 3"/>
    <property type="match status" value="1"/>
</dbReference>
<comment type="subunit">
    <text evidence="9">Homodimer.</text>
</comment>
<keyword evidence="9" id="KW-0819">tRNA processing</keyword>
<feature type="domain" description="RNase III" evidence="11">
    <location>
        <begin position="7"/>
        <end position="129"/>
    </location>
</feature>
<dbReference type="Gene3D" id="1.10.1520.10">
    <property type="entry name" value="Ribonuclease III domain"/>
    <property type="match status" value="1"/>
</dbReference>
<dbReference type="SUPFAM" id="SSF54768">
    <property type="entry name" value="dsRNA-binding domain-like"/>
    <property type="match status" value="1"/>
</dbReference>
<protein>
    <recommendedName>
        <fullName evidence="9">Ribonuclease 3</fullName>
        <ecNumber evidence="9">3.1.26.3</ecNumber>
    </recommendedName>
    <alternativeName>
        <fullName evidence="9">Ribonuclease III</fullName>
        <shortName evidence="9">RNase III</shortName>
    </alternativeName>
</protein>
<comment type="subcellular location">
    <subcellularLocation>
        <location evidence="9">Cytoplasm</location>
    </subcellularLocation>
</comment>
<keyword evidence="9" id="KW-0963">Cytoplasm</keyword>
<comment type="caution">
    <text evidence="12">The sequence shown here is derived from an EMBL/GenBank/DDBJ whole genome shotgun (WGS) entry which is preliminary data.</text>
</comment>
<dbReference type="PANTHER" id="PTHR11207">
    <property type="entry name" value="RIBONUCLEASE III"/>
    <property type="match status" value="1"/>
</dbReference>
<dbReference type="InterPro" id="IPR014720">
    <property type="entry name" value="dsRBD_dom"/>
</dbReference>
<dbReference type="Pfam" id="PF00035">
    <property type="entry name" value="dsrm"/>
    <property type="match status" value="1"/>
</dbReference>
<evidence type="ECO:0000259" key="10">
    <source>
        <dbReference type="PROSITE" id="PS50137"/>
    </source>
</evidence>
<dbReference type="EC" id="3.1.26.3" evidence="9"/>
<keyword evidence="9" id="KW-0479">Metal-binding</keyword>
<dbReference type="NCBIfam" id="TIGR02191">
    <property type="entry name" value="RNaseIII"/>
    <property type="match status" value="1"/>
</dbReference>
<keyword evidence="5 9" id="KW-0699">rRNA-binding</keyword>
<feature type="binding site" evidence="9">
    <location>
        <position position="42"/>
    </location>
    <ligand>
        <name>Mg(2+)</name>
        <dbReference type="ChEBI" id="CHEBI:18420"/>
    </ligand>
</feature>
<evidence type="ECO:0000256" key="7">
    <source>
        <dbReference type="ARBA" id="ARBA00022801"/>
    </source>
</evidence>
<keyword evidence="8 9" id="KW-0694">RNA-binding</keyword>
<evidence type="ECO:0000313" key="13">
    <source>
        <dbReference type="Proteomes" id="UP001202831"/>
    </source>
</evidence>
<dbReference type="InterPro" id="IPR011907">
    <property type="entry name" value="RNase_III"/>
</dbReference>
<comment type="similarity">
    <text evidence="2">Belongs to the ribonuclease III family.</text>
</comment>
<keyword evidence="9" id="KW-0460">Magnesium</keyword>
<dbReference type="PROSITE" id="PS50142">
    <property type="entry name" value="RNASE_3_2"/>
    <property type="match status" value="1"/>
</dbReference>
<feature type="binding site" evidence="9">
    <location>
        <position position="115"/>
    </location>
    <ligand>
        <name>Mg(2+)</name>
        <dbReference type="ChEBI" id="CHEBI:18420"/>
    </ligand>
</feature>
<dbReference type="SMART" id="SM00358">
    <property type="entry name" value="DSRM"/>
    <property type="match status" value="1"/>
</dbReference>
<dbReference type="InterPro" id="IPR036389">
    <property type="entry name" value="RNase_III_sf"/>
</dbReference>
<feature type="domain" description="DRBM" evidence="10">
    <location>
        <begin position="156"/>
        <end position="226"/>
    </location>
</feature>
<keyword evidence="3 9" id="KW-0507">mRNA processing</keyword>